<keyword evidence="2" id="KW-0812">Transmembrane</keyword>
<keyword evidence="2" id="KW-1133">Transmembrane helix</keyword>
<dbReference type="EMBL" id="JAXOVC010000009">
    <property type="protein sequence ID" value="KAK4497135.1"/>
    <property type="molecule type" value="Genomic_DNA"/>
</dbReference>
<feature type="region of interest" description="Disordered" evidence="1">
    <location>
        <begin position="70"/>
        <end position="122"/>
    </location>
</feature>
<evidence type="ECO:0000256" key="1">
    <source>
        <dbReference type="SAM" id="MobiDB-lite"/>
    </source>
</evidence>
<feature type="compositionally biased region" description="Polar residues" evidence="1">
    <location>
        <begin position="89"/>
        <end position="99"/>
    </location>
</feature>
<proteinExistence type="predicted"/>
<gene>
    <name evidence="4" type="ORF">PRZ48_011585</name>
</gene>
<accession>A0ABR0E6S0</accession>
<evidence type="ECO:0000256" key="3">
    <source>
        <dbReference type="SAM" id="SignalP"/>
    </source>
</evidence>
<protein>
    <submittedName>
        <fullName evidence="4">Uncharacterized protein</fullName>
    </submittedName>
</protein>
<comment type="caution">
    <text evidence="4">The sequence shown here is derived from an EMBL/GenBank/DDBJ whole genome shotgun (WGS) entry which is preliminary data.</text>
</comment>
<dbReference type="Proteomes" id="UP001305779">
    <property type="component" value="Unassembled WGS sequence"/>
</dbReference>
<name>A0ABR0E6S0_ZASCE</name>
<evidence type="ECO:0000313" key="4">
    <source>
        <dbReference type="EMBL" id="KAK4497135.1"/>
    </source>
</evidence>
<reference evidence="4 5" key="1">
    <citation type="journal article" date="2023" name="G3 (Bethesda)">
        <title>A chromosome-level genome assembly of Zasmidium syzygii isolated from banana leaves.</title>
        <authorList>
            <person name="van Westerhoven A.C."/>
            <person name="Mehrabi R."/>
            <person name="Talebi R."/>
            <person name="Steentjes M.B.F."/>
            <person name="Corcolon B."/>
            <person name="Chong P.A."/>
            <person name="Kema G.H.J."/>
            <person name="Seidl M.F."/>
        </authorList>
    </citation>
    <scope>NUCLEOTIDE SEQUENCE [LARGE SCALE GENOMIC DNA]</scope>
    <source>
        <strain evidence="4 5">P124</strain>
    </source>
</reference>
<evidence type="ECO:0000256" key="2">
    <source>
        <dbReference type="SAM" id="Phobius"/>
    </source>
</evidence>
<evidence type="ECO:0000313" key="5">
    <source>
        <dbReference type="Proteomes" id="UP001305779"/>
    </source>
</evidence>
<feature type="compositionally biased region" description="Low complexity" evidence="1">
    <location>
        <begin position="70"/>
        <end position="84"/>
    </location>
</feature>
<organism evidence="4 5">
    <name type="scientific">Zasmidium cellare</name>
    <name type="common">Wine cellar mold</name>
    <name type="synonym">Racodium cellare</name>
    <dbReference type="NCBI Taxonomy" id="395010"/>
    <lineage>
        <taxon>Eukaryota</taxon>
        <taxon>Fungi</taxon>
        <taxon>Dikarya</taxon>
        <taxon>Ascomycota</taxon>
        <taxon>Pezizomycotina</taxon>
        <taxon>Dothideomycetes</taxon>
        <taxon>Dothideomycetidae</taxon>
        <taxon>Mycosphaerellales</taxon>
        <taxon>Mycosphaerellaceae</taxon>
        <taxon>Zasmidium</taxon>
    </lineage>
</organism>
<keyword evidence="3" id="KW-0732">Signal</keyword>
<feature type="transmembrane region" description="Helical" evidence="2">
    <location>
        <begin position="215"/>
        <end position="235"/>
    </location>
</feature>
<keyword evidence="5" id="KW-1185">Reference proteome</keyword>
<sequence>MKFTLLAFAAVATAAVTGGSPGGDGNDDCQATYTHCMSSGRGEVPCQCDLATCSGEDSARIRDYCASATSGAATSPPTASSYATPPQPYGTTGITSPTNLPAGTPGTQPAGQPPVNAPEGSLDLGATCSDDKQCRPGVQCWASNAGLIRRCGNFNAACTSNAQCAYNTCNNGLCNGFISPTANASVTAGPTGTGFFPAGNTSAPTSSIVPYEGSAPMSSIMSGFVAVFFGVVAWVL</sequence>
<feature type="chain" id="PRO_5047167123" evidence="3">
    <location>
        <begin position="20"/>
        <end position="236"/>
    </location>
</feature>
<feature type="compositionally biased region" description="Low complexity" evidence="1">
    <location>
        <begin position="101"/>
        <end position="110"/>
    </location>
</feature>
<keyword evidence="2" id="KW-0472">Membrane</keyword>
<feature type="signal peptide" evidence="3">
    <location>
        <begin position="1"/>
        <end position="19"/>
    </location>
</feature>